<dbReference type="GO" id="GO:0004656">
    <property type="term" value="F:procollagen-proline 4-dioxygenase activity"/>
    <property type="evidence" value="ECO:0007669"/>
    <property type="project" value="TreeGrafter"/>
</dbReference>
<dbReference type="Gene3D" id="3.90.640.10">
    <property type="entry name" value="Actin, Chain A, domain 4"/>
    <property type="match status" value="1"/>
</dbReference>
<dbReference type="InterPro" id="IPR045054">
    <property type="entry name" value="P4HA-like"/>
</dbReference>
<dbReference type="InterPro" id="IPR044862">
    <property type="entry name" value="Pro_4_hyd_alph_FE2OG_OXY"/>
</dbReference>
<evidence type="ECO:0000256" key="1">
    <source>
        <dbReference type="ARBA" id="ARBA00022723"/>
    </source>
</evidence>
<dbReference type="PROSITE" id="PS51471">
    <property type="entry name" value="FE2OG_OXY"/>
    <property type="match status" value="1"/>
</dbReference>
<dbReference type="SMART" id="SM00256">
    <property type="entry name" value="FBOX"/>
    <property type="match status" value="1"/>
</dbReference>
<protein>
    <recommendedName>
        <fullName evidence="4">Fe2OG dioxygenase domain-containing protein</fullName>
    </recommendedName>
</protein>
<dbReference type="PANTHER" id="PTHR10869">
    <property type="entry name" value="PROLYL 4-HYDROXYLASE ALPHA SUBUNIT"/>
    <property type="match status" value="1"/>
</dbReference>
<dbReference type="Gene3D" id="3.30.420.40">
    <property type="match status" value="2"/>
</dbReference>
<keyword evidence="2" id="KW-0408">Iron</keyword>
<dbReference type="SUPFAM" id="SSF81383">
    <property type="entry name" value="F-box domain"/>
    <property type="match status" value="1"/>
</dbReference>
<dbReference type="PANTHER" id="PTHR10869:SF236">
    <property type="entry name" value="PROLYL 4-HYDROXYLASE ALPHA SUBUNIT DOMAIN-CONTAINING PROTEIN"/>
    <property type="match status" value="1"/>
</dbReference>
<dbReference type="GO" id="GO:0046872">
    <property type="term" value="F:metal ion binding"/>
    <property type="evidence" value="ECO:0007669"/>
    <property type="project" value="UniProtKB-KW"/>
</dbReference>
<evidence type="ECO:0000313" key="5">
    <source>
        <dbReference type="EMBL" id="NDV30093.1"/>
    </source>
</evidence>
<dbReference type="InterPro" id="IPR004000">
    <property type="entry name" value="Actin"/>
</dbReference>
<evidence type="ECO:0000256" key="3">
    <source>
        <dbReference type="RuleBase" id="RU000487"/>
    </source>
</evidence>
<dbReference type="SUPFAM" id="SSF53067">
    <property type="entry name" value="Actin-like ATPase domain"/>
    <property type="match status" value="1"/>
</dbReference>
<dbReference type="EMBL" id="GIBP01001124">
    <property type="protein sequence ID" value="NDV30093.1"/>
    <property type="molecule type" value="Transcribed_RNA"/>
</dbReference>
<dbReference type="InterPro" id="IPR005123">
    <property type="entry name" value="Oxoglu/Fe-dep_dioxygenase_dom"/>
</dbReference>
<name>A0A6B2KZA6_9EUKA</name>
<dbReference type="InterPro" id="IPR001810">
    <property type="entry name" value="F-box_dom"/>
</dbReference>
<dbReference type="Gene3D" id="1.20.1280.50">
    <property type="match status" value="1"/>
</dbReference>
<dbReference type="CDD" id="cd09917">
    <property type="entry name" value="F-box_SF"/>
    <property type="match status" value="1"/>
</dbReference>
<accession>A0A6B2KZA6</accession>
<reference evidence="5" key="1">
    <citation type="journal article" date="2020" name="J. Eukaryot. Microbiol.">
        <title>De novo Sequencing, Assembly and Annotation of the Transcriptome for the Free-Living Testate Amoeba Arcella intermedia.</title>
        <authorList>
            <person name="Ribeiro G.M."/>
            <person name="Porfirio-Sousa A.L."/>
            <person name="Maurer-Alcala X.X."/>
            <person name="Katz L.A."/>
            <person name="Lahr D.J.G."/>
        </authorList>
    </citation>
    <scope>NUCLEOTIDE SEQUENCE</scope>
</reference>
<organism evidence="5">
    <name type="scientific">Arcella intermedia</name>
    <dbReference type="NCBI Taxonomy" id="1963864"/>
    <lineage>
        <taxon>Eukaryota</taxon>
        <taxon>Amoebozoa</taxon>
        <taxon>Tubulinea</taxon>
        <taxon>Elardia</taxon>
        <taxon>Arcellinida</taxon>
        <taxon>Sphaerothecina</taxon>
        <taxon>Arcellidae</taxon>
        <taxon>Arcella</taxon>
    </lineage>
</organism>
<dbReference type="AlphaFoldDB" id="A0A6B2KZA6"/>
<dbReference type="Pfam" id="PF00646">
    <property type="entry name" value="F-box"/>
    <property type="match status" value="1"/>
</dbReference>
<comment type="similarity">
    <text evidence="3">Belongs to the actin family.</text>
</comment>
<evidence type="ECO:0000256" key="2">
    <source>
        <dbReference type="ARBA" id="ARBA00023004"/>
    </source>
</evidence>
<dbReference type="Gene3D" id="2.60.120.620">
    <property type="entry name" value="q2cbj1_9rhob like domain"/>
    <property type="match status" value="1"/>
</dbReference>
<dbReference type="Pfam" id="PF00022">
    <property type="entry name" value="Actin"/>
    <property type="match status" value="1"/>
</dbReference>
<dbReference type="GO" id="GO:0005783">
    <property type="term" value="C:endoplasmic reticulum"/>
    <property type="evidence" value="ECO:0007669"/>
    <property type="project" value="TreeGrafter"/>
</dbReference>
<sequence>MQFQKLDSEYPTRYRNNLRILVRSSNIANYLWDIIKKHLMYKDIHHRRPYGFHNEGYWIPVKVNEVLRVSKYKETTYFSYHIDGNFLQTEDLRSIFTVIVYLNDSMIGGETALQAGEIKVKPETGTILVINHDMRHAGLPVLKKVKYIIRTDILFRRTDMAFYVNPDSFKTDPKYLESLALFQQAEQFENNGDIENSLASYIKGLEIQSTIPSYCSETILNAKFPAEIWENIYSYLTVMDRINAMKVSKGFYDLSRCPRYWFSVYKQYFPVVGFVQNPDIIDWFYEFKMRVTHRLGKFYILDIGTDTVKVGYVGKEQPKQIHNILAANRYGGTHNHCIIAANSVSSRALALDIAGIESLMNESSRSHVTLGDVVKIIRIVNEKSIDFNSLFEYLPCSGAPMFATIHPGQESLFNEKSMSTSLSPTLAARALNRKNATFIHVGHGNCYVSLIVDDTILTTANFQFNGRTIDTEIQNKKKFSLSSITKDLDELACKDLKERFCQIPTSAKPHVSDKIIPSGIFKGQTLTSEVRMLPTDYFFGADPSHNLPKLVLQTIETSNPTLKKSLLENMILVGGMTLIEGFLERFEEEMRALPGTAGLQILEIEDRQTFIWKAASLSAASKLETIDLKKFSKLLRE</sequence>
<feature type="domain" description="Fe2OG dioxygenase" evidence="4">
    <location>
        <begin position="62"/>
        <end position="166"/>
    </location>
</feature>
<dbReference type="SMART" id="SM00268">
    <property type="entry name" value="ACTIN"/>
    <property type="match status" value="1"/>
</dbReference>
<dbReference type="Pfam" id="PF13640">
    <property type="entry name" value="2OG-FeII_Oxy_3"/>
    <property type="match status" value="1"/>
</dbReference>
<keyword evidence="1" id="KW-0479">Metal-binding</keyword>
<dbReference type="InterPro" id="IPR043129">
    <property type="entry name" value="ATPase_NBD"/>
</dbReference>
<dbReference type="InterPro" id="IPR036047">
    <property type="entry name" value="F-box-like_dom_sf"/>
</dbReference>
<evidence type="ECO:0000259" key="4">
    <source>
        <dbReference type="PROSITE" id="PS51471"/>
    </source>
</evidence>
<proteinExistence type="inferred from homology"/>